<sequence length="239" mass="25655">MTDHFATPVDRERHRLLAGESRVRVLEALRAAPAPLTILELADLVDLHPNTVRMHLAQLVDAGLATGRREARDRPGRPRLVYDAVAATSEEPDAGPDDESSYRLLAEVLVNHVEQTAPEPVAEATAAGRAWGRTLAREPSAPPSAERATADLTGLLDRFGFAPHPTDAGRTIELHRCPFRQVAEQHSPVVCGVHLGLMQGALERSGAPIRTGALKPFVTPELCLARLEPVPTGGDGRAA</sequence>
<organism evidence="2 3">
    <name type="scientific">Nocardioides soli</name>
    <dbReference type="NCBI Taxonomy" id="1036020"/>
    <lineage>
        <taxon>Bacteria</taxon>
        <taxon>Bacillati</taxon>
        <taxon>Actinomycetota</taxon>
        <taxon>Actinomycetes</taxon>
        <taxon>Propionibacteriales</taxon>
        <taxon>Nocardioidaceae</taxon>
        <taxon>Nocardioides</taxon>
    </lineage>
</organism>
<dbReference type="Proteomes" id="UP000589626">
    <property type="component" value="Unassembled WGS sequence"/>
</dbReference>
<dbReference type="InterPro" id="IPR011991">
    <property type="entry name" value="ArsR-like_HTH"/>
</dbReference>
<dbReference type="GO" id="GO:0003700">
    <property type="term" value="F:DNA-binding transcription factor activity"/>
    <property type="evidence" value="ECO:0007669"/>
    <property type="project" value="InterPro"/>
</dbReference>
<dbReference type="Gene3D" id="1.10.10.10">
    <property type="entry name" value="Winged helix-like DNA-binding domain superfamily/Winged helix DNA-binding domain"/>
    <property type="match status" value="1"/>
</dbReference>
<feature type="domain" description="HTH arsR-type" evidence="1">
    <location>
        <begin position="12"/>
        <end position="90"/>
    </location>
</feature>
<protein>
    <submittedName>
        <fullName evidence="2">Putative ArsR family transcriptional regulator</fullName>
    </submittedName>
</protein>
<reference evidence="2 3" key="1">
    <citation type="submission" date="2020-08" db="EMBL/GenBank/DDBJ databases">
        <title>Sequencing the genomes of 1000 actinobacteria strains.</title>
        <authorList>
            <person name="Klenk H.-P."/>
        </authorList>
    </citation>
    <scope>NUCLEOTIDE SEQUENCE [LARGE SCALE GENOMIC DNA]</scope>
    <source>
        <strain evidence="2 3">DSM 105498</strain>
    </source>
</reference>
<dbReference type="Pfam" id="PF12840">
    <property type="entry name" value="HTH_20"/>
    <property type="match status" value="1"/>
</dbReference>
<evidence type="ECO:0000313" key="3">
    <source>
        <dbReference type="Proteomes" id="UP000589626"/>
    </source>
</evidence>
<evidence type="ECO:0000313" key="2">
    <source>
        <dbReference type="EMBL" id="MBB3042529.1"/>
    </source>
</evidence>
<dbReference type="InterPro" id="IPR001845">
    <property type="entry name" value="HTH_ArsR_DNA-bd_dom"/>
</dbReference>
<evidence type="ECO:0000259" key="1">
    <source>
        <dbReference type="SMART" id="SM00418"/>
    </source>
</evidence>
<comment type="caution">
    <text evidence="2">The sequence shown here is derived from an EMBL/GenBank/DDBJ whole genome shotgun (WGS) entry which is preliminary data.</text>
</comment>
<dbReference type="SMART" id="SM00418">
    <property type="entry name" value="HTH_ARSR"/>
    <property type="match status" value="1"/>
</dbReference>
<dbReference type="CDD" id="cd00090">
    <property type="entry name" value="HTH_ARSR"/>
    <property type="match status" value="1"/>
</dbReference>
<dbReference type="SUPFAM" id="SSF46785">
    <property type="entry name" value="Winged helix' DNA-binding domain"/>
    <property type="match status" value="1"/>
</dbReference>
<accession>A0A7W4Z0P7</accession>
<dbReference type="InterPro" id="IPR036390">
    <property type="entry name" value="WH_DNA-bd_sf"/>
</dbReference>
<dbReference type="EMBL" id="JACHWR010000002">
    <property type="protein sequence ID" value="MBB3042529.1"/>
    <property type="molecule type" value="Genomic_DNA"/>
</dbReference>
<proteinExistence type="predicted"/>
<dbReference type="InterPro" id="IPR036388">
    <property type="entry name" value="WH-like_DNA-bd_sf"/>
</dbReference>
<dbReference type="RefSeq" id="WP_183592487.1">
    <property type="nucleotide sequence ID" value="NZ_JACHWR010000002.1"/>
</dbReference>
<keyword evidence="3" id="KW-1185">Reference proteome</keyword>
<dbReference type="AlphaFoldDB" id="A0A7W4Z0P7"/>
<gene>
    <name evidence="2" type="ORF">FHU40_002347</name>
</gene>
<name>A0A7W4Z0P7_9ACTN</name>